<comment type="caution">
    <text evidence="3">The sequence shown here is derived from an EMBL/GenBank/DDBJ whole genome shotgun (WGS) entry which is preliminary data.</text>
</comment>
<reference evidence="3 4" key="1">
    <citation type="submission" date="2021-07" db="EMBL/GenBank/DDBJ databases">
        <title>The Aristolochia fimbriata genome: insights into angiosperm evolution, floral development and chemical biosynthesis.</title>
        <authorList>
            <person name="Jiao Y."/>
        </authorList>
    </citation>
    <scope>NUCLEOTIDE SEQUENCE [LARGE SCALE GENOMIC DNA]</scope>
    <source>
        <strain evidence="3">IBCAS-2021</strain>
        <tissue evidence="3">Leaf</tissue>
    </source>
</reference>
<protein>
    <submittedName>
        <fullName evidence="3">Uncharacterized protein</fullName>
    </submittedName>
</protein>
<gene>
    <name evidence="3" type="ORF">H6P81_000577</name>
</gene>
<keyword evidence="2" id="KW-0472">Membrane</keyword>
<name>A0AAV7F622_ARIFI</name>
<organism evidence="3 4">
    <name type="scientific">Aristolochia fimbriata</name>
    <name type="common">White veined hardy Dutchman's pipe vine</name>
    <dbReference type="NCBI Taxonomy" id="158543"/>
    <lineage>
        <taxon>Eukaryota</taxon>
        <taxon>Viridiplantae</taxon>
        <taxon>Streptophyta</taxon>
        <taxon>Embryophyta</taxon>
        <taxon>Tracheophyta</taxon>
        <taxon>Spermatophyta</taxon>
        <taxon>Magnoliopsida</taxon>
        <taxon>Magnoliidae</taxon>
        <taxon>Piperales</taxon>
        <taxon>Aristolochiaceae</taxon>
        <taxon>Aristolochia</taxon>
    </lineage>
</organism>
<dbReference type="EMBL" id="JAINDJ010000002">
    <property type="protein sequence ID" value="KAG9456069.1"/>
    <property type="molecule type" value="Genomic_DNA"/>
</dbReference>
<sequence>MAKCRNKQNHDLRGSSHTSHRLGQVTRSILTLPRLRRRRYRIGGCAILSAHSFPIFALSF</sequence>
<proteinExistence type="predicted"/>
<keyword evidence="2" id="KW-0812">Transmembrane</keyword>
<keyword evidence="4" id="KW-1185">Reference proteome</keyword>
<dbReference type="AlphaFoldDB" id="A0AAV7F622"/>
<accession>A0AAV7F622</accession>
<evidence type="ECO:0000313" key="4">
    <source>
        <dbReference type="Proteomes" id="UP000825729"/>
    </source>
</evidence>
<keyword evidence="2" id="KW-1133">Transmembrane helix</keyword>
<evidence type="ECO:0000256" key="2">
    <source>
        <dbReference type="SAM" id="Phobius"/>
    </source>
</evidence>
<feature type="transmembrane region" description="Helical" evidence="2">
    <location>
        <begin position="40"/>
        <end position="59"/>
    </location>
</feature>
<evidence type="ECO:0000313" key="3">
    <source>
        <dbReference type="EMBL" id="KAG9456069.1"/>
    </source>
</evidence>
<dbReference type="Proteomes" id="UP000825729">
    <property type="component" value="Unassembled WGS sequence"/>
</dbReference>
<feature type="region of interest" description="Disordered" evidence="1">
    <location>
        <begin position="1"/>
        <end position="22"/>
    </location>
</feature>
<evidence type="ECO:0000256" key="1">
    <source>
        <dbReference type="SAM" id="MobiDB-lite"/>
    </source>
</evidence>